<dbReference type="InterPro" id="IPR000653">
    <property type="entry name" value="DegT/StrS_aminotransferase"/>
</dbReference>
<keyword evidence="1 4" id="KW-0663">Pyridoxal phosphate</keyword>
<dbReference type="Pfam" id="PF01041">
    <property type="entry name" value="DegT_DnrJ_EryC1"/>
    <property type="match status" value="1"/>
</dbReference>
<evidence type="ECO:0000256" key="3">
    <source>
        <dbReference type="PIRSR" id="PIRSR000390-1"/>
    </source>
</evidence>
<protein>
    <submittedName>
        <fullName evidence="7">Aminotransferase</fullName>
    </submittedName>
</protein>
<dbReference type="SUPFAM" id="SSF53383">
    <property type="entry name" value="PLP-dependent transferases"/>
    <property type="match status" value="1"/>
</dbReference>
<reference evidence="7" key="1">
    <citation type="journal article" date="2013" name="J. Antibiot.">
        <title>Identification of the incednine biosynthetic gene cluster: characterization of novel beta-glutamate-beta-decarboxylase IdnL3.</title>
        <authorList>
            <person name="Takaishi M."/>
            <person name="Kudo F."/>
            <person name="Eguchi T."/>
        </authorList>
    </citation>
    <scope>NUCLEOTIDE SEQUENCE</scope>
    <source>
        <strain evidence="7">ML694-90F3</strain>
    </source>
</reference>
<dbReference type="EMBL" id="AB767280">
    <property type="protein sequence ID" value="BAP34745.1"/>
    <property type="molecule type" value="Genomic_DNA"/>
</dbReference>
<dbReference type="GO" id="GO:0000271">
    <property type="term" value="P:polysaccharide biosynthetic process"/>
    <property type="evidence" value="ECO:0007669"/>
    <property type="project" value="TreeGrafter"/>
</dbReference>
<evidence type="ECO:0000256" key="2">
    <source>
        <dbReference type="ARBA" id="ARBA00037999"/>
    </source>
</evidence>
<proteinExistence type="inferred from homology"/>
<dbReference type="InterPro" id="IPR015422">
    <property type="entry name" value="PyrdxlP-dep_Trfase_small"/>
</dbReference>
<dbReference type="PANTHER" id="PTHR30244:SF9">
    <property type="entry name" value="PROTEIN RV3402C"/>
    <property type="match status" value="1"/>
</dbReference>
<evidence type="ECO:0000256" key="5">
    <source>
        <dbReference type="RuleBase" id="RU004508"/>
    </source>
</evidence>
<dbReference type="Gene3D" id="3.90.1150.10">
    <property type="entry name" value="Aspartate Aminotransferase, domain 1"/>
    <property type="match status" value="1"/>
</dbReference>
<feature type="compositionally biased region" description="Low complexity" evidence="6">
    <location>
        <begin position="1"/>
        <end position="38"/>
    </location>
</feature>
<comment type="similarity">
    <text evidence="2 5">Belongs to the DegT/DnrJ/EryC1 family.</text>
</comment>
<dbReference type="InterPro" id="IPR015421">
    <property type="entry name" value="PyrdxlP-dep_Trfase_major"/>
</dbReference>
<dbReference type="GO" id="GO:0030170">
    <property type="term" value="F:pyridoxal phosphate binding"/>
    <property type="evidence" value="ECO:0007669"/>
    <property type="project" value="TreeGrafter"/>
</dbReference>
<dbReference type="Gene3D" id="3.40.640.10">
    <property type="entry name" value="Type I PLP-dependent aspartate aminotransferase-like (Major domain)"/>
    <property type="match status" value="1"/>
</dbReference>
<evidence type="ECO:0000256" key="6">
    <source>
        <dbReference type="SAM" id="MobiDB-lite"/>
    </source>
</evidence>
<dbReference type="CDD" id="cd00616">
    <property type="entry name" value="AHBA_syn"/>
    <property type="match status" value="1"/>
</dbReference>
<keyword evidence="7" id="KW-0032">Aminotransferase</keyword>
<name>A0A077KRG0_9ACTN</name>
<evidence type="ECO:0000313" key="7">
    <source>
        <dbReference type="EMBL" id="BAP34745.1"/>
    </source>
</evidence>
<dbReference type="PIRSF" id="PIRSF000390">
    <property type="entry name" value="PLP_StrS"/>
    <property type="match status" value="1"/>
</dbReference>
<accession>A0A077KRG0</accession>
<evidence type="ECO:0000256" key="4">
    <source>
        <dbReference type="PIRSR" id="PIRSR000390-2"/>
    </source>
</evidence>
<gene>
    <name evidence="7" type="primary">idnS13</name>
</gene>
<dbReference type="AlphaFoldDB" id="A0A077KRG0"/>
<sequence length="431" mass="45940">MPAEPAAPAAPAAPAEPTHLATPTQLTTSPHPSTPTRPAVLGGPPAFAEPLHVGRPNIPDAPRAMELIQQAIDRRWLTAFGPLVKQFERDVAAAAGVKHCVAMCNASVALQVLIRAAGLRDEVILPSFTFIATAHTLLWEGVTPIFCDIDEETGNIDPEHARRLITDRTTAVMGVHLWGHPAPTKELDDLADEFGLRLFYDSAHAIGSARGGRAVGGFGHAEVFSFHATKFINSFEGGAVVTDDDELAERVRSMHNYGRGEGEIVSSIGTNAKMTEVAAAMGITSLENLGYLIDVNRERYERYAAGLAGIPGLTLRRPGPGNDVNHQYIVAEVHETAAGISRDVLAAALTADNVLVRTHFDPGCHRTEPYTRNPDLYAPLPLPRTEALGARVLMLPTGTGVTLDEVDRVCALIARLVASADAVTTAVRTAP</sequence>
<dbReference type="PANTHER" id="PTHR30244">
    <property type="entry name" value="TRANSAMINASE"/>
    <property type="match status" value="1"/>
</dbReference>
<dbReference type="InterPro" id="IPR015424">
    <property type="entry name" value="PyrdxlP-dep_Trfase"/>
</dbReference>
<organism evidence="7">
    <name type="scientific">Streptomyces sp. ML694-90F3</name>
    <dbReference type="NCBI Taxonomy" id="1265536"/>
    <lineage>
        <taxon>Bacteria</taxon>
        <taxon>Bacillati</taxon>
        <taxon>Actinomycetota</taxon>
        <taxon>Actinomycetes</taxon>
        <taxon>Kitasatosporales</taxon>
        <taxon>Streptomycetaceae</taxon>
        <taxon>Streptomyces</taxon>
    </lineage>
</organism>
<feature type="modified residue" description="N6-(pyridoxal phosphate)lysine" evidence="4">
    <location>
        <position position="230"/>
    </location>
</feature>
<keyword evidence="7" id="KW-0808">Transferase</keyword>
<evidence type="ECO:0000256" key="1">
    <source>
        <dbReference type="ARBA" id="ARBA00022898"/>
    </source>
</evidence>
<feature type="active site" description="Proton acceptor" evidence="3">
    <location>
        <position position="230"/>
    </location>
</feature>
<dbReference type="GO" id="GO:0008483">
    <property type="term" value="F:transaminase activity"/>
    <property type="evidence" value="ECO:0007669"/>
    <property type="project" value="UniProtKB-KW"/>
</dbReference>
<feature type="region of interest" description="Disordered" evidence="6">
    <location>
        <begin position="1"/>
        <end position="46"/>
    </location>
</feature>